<keyword evidence="1" id="KW-0812">Transmembrane</keyword>
<evidence type="ECO:0000313" key="3">
    <source>
        <dbReference type="Proteomes" id="UP000605992"/>
    </source>
</evidence>
<dbReference type="EMBL" id="BOOR01000005">
    <property type="protein sequence ID" value="GII52269.1"/>
    <property type="molecule type" value="Genomic_DNA"/>
</dbReference>
<keyword evidence="1" id="KW-1133">Transmembrane helix</keyword>
<keyword evidence="1" id="KW-0472">Membrane</keyword>
<protein>
    <submittedName>
        <fullName evidence="2">Uncharacterized protein</fullName>
    </submittedName>
</protein>
<keyword evidence="3" id="KW-1185">Reference proteome</keyword>
<name>A0A8J3UUG3_9ACTN</name>
<feature type="transmembrane region" description="Helical" evidence="1">
    <location>
        <begin position="41"/>
        <end position="62"/>
    </location>
</feature>
<sequence>MGMSKSRQRLIEAAAESLEPGEQPEIASIAMVGSMRLKRSLALGLATAALTGGAAAAFLVPVKRYVLLTDRRLLFFEMNQLTGRPTRNLIGEIPRPAIGVVNVSVGITGVLKVAVGAEQGLKLRFPIPARTDARRMAEALRDGADADVTAG</sequence>
<dbReference type="Proteomes" id="UP000605992">
    <property type="component" value="Unassembled WGS sequence"/>
</dbReference>
<reference evidence="2" key="1">
    <citation type="submission" date="2021-01" db="EMBL/GenBank/DDBJ databases">
        <title>Whole genome shotgun sequence of Planotetraspora thailandica NBRC 104271.</title>
        <authorList>
            <person name="Komaki H."/>
            <person name="Tamura T."/>
        </authorList>
    </citation>
    <scope>NUCLEOTIDE SEQUENCE</scope>
    <source>
        <strain evidence="2">NBRC 104271</strain>
    </source>
</reference>
<comment type="caution">
    <text evidence="2">The sequence shown here is derived from an EMBL/GenBank/DDBJ whole genome shotgun (WGS) entry which is preliminary data.</text>
</comment>
<proteinExistence type="predicted"/>
<dbReference type="AlphaFoldDB" id="A0A8J3UUG3"/>
<accession>A0A8J3UUG3</accession>
<gene>
    <name evidence="2" type="ORF">Pth03_06580</name>
</gene>
<evidence type="ECO:0000313" key="2">
    <source>
        <dbReference type="EMBL" id="GII52269.1"/>
    </source>
</evidence>
<organism evidence="2 3">
    <name type="scientific">Planotetraspora thailandica</name>
    <dbReference type="NCBI Taxonomy" id="487172"/>
    <lineage>
        <taxon>Bacteria</taxon>
        <taxon>Bacillati</taxon>
        <taxon>Actinomycetota</taxon>
        <taxon>Actinomycetes</taxon>
        <taxon>Streptosporangiales</taxon>
        <taxon>Streptosporangiaceae</taxon>
        <taxon>Planotetraspora</taxon>
    </lineage>
</organism>
<evidence type="ECO:0000256" key="1">
    <source>
        <dbReference type="SAM" id="Phobius"/>
    </source>
</evidence>